<comment type="caution">
    <text evidence="5">The sequence shown here is derived from an EMBL/GenBank/DDBJ whole genome shotgun (WGS) entry which is preliminary data.</text>
</comment>
<sequence>MDYVIDAKNKNLGRLASEIAVILQGKKSPKYEPRLKGSDKVIVRNLSQMKISGKKYFQKVYYKHTGPLGHLKTRKYREVFSKNPVWILRHAVNLMLPKNKLRAKRIKNLIIEK</sequence>
<name>A0A2H0NCV3_9BACT</name>
<evidence type="ECO:0000313" key="5">
    <source>
        <dbReference type="EMBL" id="PIR05995.1"/>
    </source>
</evidence>
<dbReference type="GO" id="GO:1990904">
    <property type="term" value="C:ribonucleoprotein complex"/>
    <property type="evidence" value="ECO:0007669"/>
    <property type="project" value="UniProtKB-KW"/>
</dbReference>
<dbReference type="HAMAP" id="MF_01366">
    <property type="entry name" value="Ribosomal_uL13"/>
    <property type="match status" value="1"/>
</dbReference>
<keyword evidence="2 4" id="KW-0689">Ribosomal protein</keyword>
<dbReference type="Proteomes" id="UP000228867">
    <property type="component" value="Unassembled WGS sequence"/>
</dbReference>
<evidence type="ECO:0000256" key="3">
    <source>
        <dbReference type="ARBA" id="ARBA00023274"/>
    </source>
</evidence>
<dbReference type="AlphaFoldDB" id="A0A2H0NCV3"/>
<dbReference type="NCBIfam" id="TIGR01066">
    <property type="entry name" value="rplM_bact"/>
    <property type="match status" value="1"/>
</dbReference>
<dbReference type="GO" id="GO:0003729">
    <property type="term" value="F:mRNA binding"/>
    <property type="evidence" value="ECO:0007669"/>
    <property type="project" value="TreeGrafter"/>
</dbReference>
<evidence type="ECO:0000313" key="6">
    <source>
        <dbReference type="Proteomes" id="UP000228867"/>
    </source>
</evidence>
<dbReference type="InterPro" id="IPR036899">
    <property type="entry name" value="Ribosomal_uL13_sf"/>
</dbReference>
<dbReference type="PANTHER" id="PTHR11545">
    <property type="entry name" value="RIBOSOMAL PROTEIN L13"/>
    <property type="match status" value="1"/>
</dbReference>
<dbReference type="GO" id="GO:0003735">
    <property type="term" value="F:structural constituent of ribosome"/>
    <property type="evidence" value="ECO:0007669"/>
    <property type="project" value="InterPro"/>
</dbReference>
<proteinExistence type="inferred from homology"/>
<reference evidence="5 6" key="1">
    <citation type="submission" date="2017-09" db="EMBL/GenBank/DDBJ databases">
        <title>Depth-based differentiation of microbial function through sediment-hosted aquifers and enrichment of novel symbionts in the deep terrestrial subsurface.</title>
        <authorList>
            <person name="Probst A.J."/>
            <person name="Ladd B."/>
            <person name="Jarett J.K."/>
            <person name="Geller-Mcgrath D.E."/>
            <person name="Sieber C.M."/>
            <person name="Emerson J.B."/>
            <person name="Anantharaman K."/>
            <person name="Thomas B.C."/>
            <person name="Malmstrom R."/>
            <person name="Stieglmeier M."/>
            <person name="Klingl A."/>
            <person name="Woyke T."/>
            <person name="Ryan C.M."/>
            <person name="Banfield J.F."/>
        </authorList>
    </citation>
    <scope>NUCLEOTIDE SEQUENCE [LARGE SCALE GENOMIC DNA]</scope>
    <source>
        <strain evidence="5">CG11_big_fil_rev_8_21_14_0_20_38_23</strain>
    </source>
</reference>
<evidence type="ECO:0000256" key="2">
    <source>
        <dbReference type="ARBA" id="ARBA00022980"/>
    </source>
</evidence>
<dbReference type="Gene3D" id="3.90.1180.10">
    <property type="entry name" value="Ribosomal protein L13"/>
    <property type="match status" value="1"/>
</dbReference>
<comment type="similarity">
    <text evidence="1 4">Belongs to the universal ribosomal protein uL13 family.</text>
</comment>
<dbReference type="PANTHER" id="PTHR11545:SF2">
    <property type="entry name" value="LARGE RIBOSOMAL SUBUNIT PROTEIN UL13M"/>
    <property type="match status" value="1"/>
</dbReference>
<accession>A0A2H0NCV3</accession>
<organism evidence="5 6">
    <name type="scientific">Candidatus Jorgensenbacteria bacterium CG11_big_fil_rev_8_21_14_0_20_38_23</name>
    <dbReference type="NCBI Taxonomy" id="1974594"/>
    <lineage>
        <taxon>Bacteria</taxon>
        <taxon>Candidatus Joergenseniibacteriota</taxon>
    </lineage>
</organism>
<keyword evidence="3 4" id="KW-0687">Ribonucleoprotein</keyword>
<comment type="subunit">
    <text evidence="4">Part of the 50S ribosomal subunit.</text>
</comment>
<dbReference type="InterPro" id="IPR005822">
    <property type="entry name" value="Ribosomal_uL13"/>
</dbReference>
<gene>
    <name evidence="4 5" type="primary">rplM</name>
    <name evidence="5" type="ORF">COV54_03670</name>
</gene>
<dbReference type="GO" id="GO:0017148">
    <property type="term" value="P:negative regulation of translation"/>
    <property type="evidence" value="ECO:0007669"/>
    <property type="project" value="TreeGrafter"/>
</dbReference>
<dbReference type="GO" id="GO:0005840">
    <property type="term" value="C:ribosome"/>
    <property type="evidence" value="ECO:0007669"/>
    <property type="project" value="UniProtKB-KW"/>
</dbReference>
<dbReference type="GO" id="GO:0006412">
    <property type="term" value="P:translation"/>
    <property type="evidence" value="ECO:0007669"/>
    <property type="project" value="UniProtKB-UniRule"/>
</dbReference>
<dbReference type="InterPro" id="IPR005823">
    <property type="entry name" value="Ribosomal_uL13_bac-type"/>
</dbReference>
<dbReference type="Pfam" id="PF00572">
    <property type="entry name" value="Ribosomal_L13"/>
    <property type="match status" value="1"/>
</dbReference>
<dbReference type="SUPFAM" id="SSF52161">
    <property type="entry name" value="Ribosomal protein L13"/>
    <property type="match status" value="1"/>
</dbReference>
<comment type="function">
    <text evidence="4">This protein is one of the early assembly proteins of the 50S ribosomal subunit, although it is not seen to bind rRNA by itself. It is important during the early stages of 50S assembly.</text>
</comment>
<evidence type="ECO:0000256" key="4">
    <source>
        <dbReference type="HAMAP-Rule" id="MF_01366"/>
    </source>
</evidence>
<protein>
    <recommendedName>
        <fullName evidence="4">Large ribosomal subunit protein uL13</fullName>
    </recommendedName>
</protein>
<dbReference type="CDD" id="cd00392">
    <property type="entry name" value="Ribosomal_L13"/>
    <property type="match status" value="1"/>
</dbReference>
<dbReference type="PIRSF" id="PIRSF002181">
    <property type="entry name" value="Ribosomal_L13"/>
    <property type="match status" value="1"/>
</dbReference>
<evidence type="ECO:0000256" key="1">
    <source>
        <dbReference type="ARBA" id="ARBA00006227"/>
    </source>
</evidence>
<dbReference type="EMBL" id="PCWR01000072">
    <property type="protein sequence ID" value="PIR05995.1"/>
    <property type="molecule type" value="Genomic_DNA"/>
</dbReference>